<evidence type="ECO:0000256" key="1">
    <source>
        <dbReference type="ARBA" id="ARBA00022801"/>
    </source>
</evidence>
<dbReference type="SMART" id="SM00646">
    <property type="entry name" value="Ami_3"/>
    <property type="match status" value="1"/>
</dbReference>
<evidence type="ECO:0000256" key="2">
    <source>
        <dbReference type="SAM" id="MobiDB-lite"/>
    </source>
</evidence>
<name>A0ABP8JFH7_9MICO</name>
<dbReference type="PROSITE" id="PS51257">
    <property type="entry name" value="PROKAR_LIPOPROTEIN"/>
    <property type="match status" value="1"/>
</dbReference>
<organism evidence="5 6">
    <name type="scientific">Brevibacterium pityocampae</name>
    <dbReference type="NCBI Taxonomy" id="506594"/>
    <lineage>
        <taxon>Bacteria</taxon>
        <taxon>Bacillati</taxon>
        <taxon>Actinomycetota</taxon>
        <taxon>Actinomycetes</taxon>
        <taxon>Micrococcales</taxon>
        <taxon>Brevibacteriaceae</taxon>
        <taxon>Brevibacterium</taxon>
    </lineage>
</organism>
<comment type="caution">
    <text evidence="5">The sequence shown here is derived from an EMBL/GenBank/DDBJ whole genome shotgun (WGS) entry which is preliminary data.</text>
</comment>
<dbReference type="CDD" id="cd02696">
    <property type="entry name" value="MurNAc-LAA"/>
    <property type="match status" value="1"/>
</dbReference>
<evidence type="ECO:0000313" key="6">
    <source>
        <dbReference type="Proteomes" id="UP001500642"/>
    </source>
</evidence>
<dbReference type="EMBL" id="BAABGL010000008">
    <property type="protein sequence ID" value="GAA4389914.1"/>
    <property type="molecule type" value="Genomic_DNA"/>
</dbReference>
<gene>
    <name evidence="5" type="ORF">GCM10023167_16040</name>
</gene>
<dbReference type="InterPro" id="IPR002508">
    <property type="entry name" value="MurNAc-LAA_cat"/>
</dbReference>
<dbReference type="PANTHER" id="PTHR30404">
    <property type="entry name" value="N-ACETYLMURAMOYL-L-ALANINE AMIDASE"/>
    <property type="match status" value="1"/>
</dbReference>
<dbReference type="Proteomes" id="UP001500642">
    <property type="component" value="Unassembled WGS sequence"/>
</dbReference>
<dbReference type="RefSeq" id="WP_345031273.1">
    <property type="nucleotide sequence ID" value="NZ_BAABGL010000008.1"/>
</dbReference>
<feature type="domain" description="MurNAc-LAA" evidence="4">
    <location>
        <begin position="151"/>
        <end position="273"/>
    </location>
</feature>
<evidence type="ECO:0000259" key="4">
    <source>
        <dbReference type="SMART" id="SM00646"/>
    </source>
</evidence>
<sequence>MSRSLWITGLLASTMLLAGCSGAGPAENPSTGTVGSPAERTSAAATPVPTETPTPTPVEEPLTGFVVAVDPGHNGGNAAHPAEVTAPVPDGRGGIKACNTTGTASATDYPEHAFNWEVAAAVRERLEDLGAEVVLSREDDEGVGPCVDERGQFAGDAGADVLVSIHANGTEDTSAAGFHMIVVEDSPHAGVDEPSRTLAEDMVEAFGAADLAPNPAYGDDGIVARTDIAGLNHAKVPAVLVECGEMRNPDEAALMESAAGRERYAAAIVAGVQEFLED</sequence>
<evidence type="ECO:0000313" key="5">
    <source>
        <dbReference type="EMBL" id="GAA4389914.1"/>
    </source>
</evidence>
<proteinExistence type="predicted"/>
<feature type="chain" id="PRO_5045120390" evidence="3">
    <location>
        <begin position="19"/>
        <end position="278"/>
    </location>
</feature>
<accession>A0ABP8JFH7</accession>
<feature type="signal peptide" evidence="3">
    <location>
        <begin position="1"/>
        <end position="18"/>
    </location>
</feature>
<protein>
    <submittedName>
        <fullName evidence="5">N-acetylmuramoyl-L-alanine amidase</fullName>
    </submittedName>
</protein>
<keyword evidence="1" id="KW-0378">Hydrolase</keyword>
<dbReference type="InterPro" id="IPR050695">
    <property type="entry name" value="N-acetylmuramoyl_amidase_3"/>
</dbReference>
<dbReference type="PANTHER" id="PTHR30404:SF0">
    <property type="entry name" value="N-ACETYLMURAMOYL-L-ALANINE AMIDASE AMIC"/>
    <property type="match status" value="1"/>
</dbReference>
<dbReference type="SUPFAM" id="SSF53187">
    <property type="entry name" value="Zn-dependent exopeptidases"/>
    <property type="match status" value="1"/>
</dbReference>
<feature type="region of interest" description="Disordered" evidence="2">
    <location>
        <begin position="24"/>
        <end position="60"/>
    </location>
</feature>
<dbReference type="Gene3D" id="3.40.630.40">
    <property type="entry name" value="Zn-dependent exopeptidases"/>
    <property type="match status" value="1"/>
</dbReference>
<evidence type="ECO:0000256" key="3">
    <source>
        <dbReference type="SAM" id="SignalP"/>
    </source>
</evidence>
<keyword evidence="6" id="KW-1185">Reference proteome</keyword>
<keyword evidence="3" id="KW-0732">Signal</keyword>
<reference evidence="6" key="1">
    <citation type="journal article" date="2019" name="Int. J. Syst. Evol. Microbiol.">
        <title>The Global Catalogue of Microorganisms (GCM) 10K type strain sequencing project: providing services to taxonomists for standard genome sequencing and annotation.</title>
        <authorList>
            <consortium name="The Broad Institute Genomics Platform"/>
            <consortium name="The Broad Institute Genome Sequencing Center for Infectious Disease"/>
            <person name="Wu L."/>
            <person name="Ma J."/>
        </authorList>
    </citation>
    <scope>NUCLEOTIDE SEQUENCE [LARGE SCALE GENOMIC DNA]</scope>
    <source>
        <strain evidence="6">JCM 17808</strain>
    </source>
</reference>
<dbReference type="Pfam" id="PF01520">
    <property type="entry name" value="Amidase_3"/>
    <property type="match status" value="1"/>
</dbReference>